<name>A0ABT1G587_9CORY</name>
<evidence type="ECO:0008006" key="3">
    <source>
        <dbReference type="Google" id="ProtNLM"/>
    </source>
</evidence>
<organism evidence="1 2">
    <name type="scientific">Corynebacterium stercoris</name>
    <dbReference type="NCBI Taxonomy" id="2943490"/>
    <lineage>
        <taxon>Bacteria</taxon>
        <taxon>Bacillati</taxon>
        <taxon>Actinomycetota</taxon>
        <taxon>Actinomycetes</taxon>
        <taxon>Mycobacteriales</taxon>
        <taxon>Corynebacteriaceae</taxon>
        <taxon>Corynebacterium</taxon>
    </lineage>
</organism>
<dbReference type="RefSeq" id="WP_253577791.1">
    <property type="nucleotide sequence ID" value="NZ_JAMFTQ010000006.1"/>
</dbReference>
<gene>
    <name evidence="1" type="ORF">M5J20_06665</name>
</gene>
<evidence type="ECO:0000313" key="1">
    <source>
        <dbReference type="EMBL" id="MCP1387872.1"/>
    </source>
</evidence>
<accession>A0ABT1G587</accession>
<proteinExistence type="predicted"/>
<reference evidence="1" key="1">
    <citation type="submission" date="2022-05" db="EMBL/GenBank/DDBJ databases">
        <title>Corynebacterium sp. TA-R-1 sp. nov., isolated from human feces.</title>
        <authorList>
            <person name="Shamsuzzaman M."/>
            <person name="Dahal R.H."/>
        </authorList>
    </citation>
    <scope>NUCLEOTIDE SEQUENCE</scope>
    <source>
        <strain evidence="1">TA-R-1</strain>
    </source>
</reference>
<sequence>MAQTPVTREAGEAARDAALAVPGVAGLHGGRVGEVALLLPGARIEGLRPARRDDTSGIAVHVIYDVDSEREIQAVADDVRAAVAATGEYPFVDVVVADAVRASQQPARPTAQ</sequence>
<comment type="caution">
    <text evidence="1">The sequence shown here is derived from an EMBL/GenBank/DDBJ whole genome shotgun (WGS) entry which is preliminary data.</text>
</comment>
<dbReference type="EMBL" id="JAMFTQ010000006">
    <property type="protein sequence ID" value="MCP1387872.1"/>
    <property type="molecule type" value="Genomic_DNA"/>
</dbReference>
<keyword evidence="2" id="KW-1185">Reference proteome</keyword>
<protein>
    <recommendedName>
        <fullName evidence="3">Asp23/Gls24 family envelope stress response protein</fullName>
    </recommendedName>
</protein>
<evidence type="ECO:0000313" key="2">
    <source>
        <dbReference type="Proteomes" id="UP001204000"/>
    </source>
</evidence>
<dbReference type="Proteomes" id="UP001204000">
    <property type="component" value="Unassembled WGS sequence"/>
</dbReference>